<comment type="subcellular location">
    <subcellularLocation>
        <location evidence="1">Cell inner membrane</location>
        <topology evidence="1">Multi-pass membrane protein</topology>
    </subcellularLocation>
</comment>
<dbReference type="RefSeq" id="WP_019837489.1">
    <property type="nucleotide sequence ID" value="NZ_CP183897.1"/>
</dbReference>
<dbReference type="Proteomes" id="UP000186931">
    <property type="component" value="Unassembled WGS sequence"/>
</dbReference>
<dbReference type="PANTHER" id="PTHR35813:SF1">
    <property type="entry name" value="INNER MEMBRANE PROTEIN YBAN"/>
    <property type="match status" value="1"/>
</dbReference>
<organism evidence="3 4">
    <name type="scientific">Acinetobacter towneri</name>
    <dbReference type="NCBI Taxonomy" id="202956"/>
    <lineage>
        <taxon>Bacteria</taxon>
        <taxon>Pseudomonadati</taxon>
        <taxon>Pseudomonadota</taxon>
        <taxon>Gammaproteobacteria</taxon>
        <taxon>Moraxellales</taxon>
        <taxon>Moraxellaceae</taxon>
        <taxon>Acinetobacter</taxon>
    </lineage>
</organism>
<reference evidence="3 4" key="1">
    <citation type="submission" date="2016-10" db="EMBL/GenBank/DDBJ databases">
        <title>Genome of airborne Acinetobacter sp. 5-2Ac02 in the hospital environment: Species near to Acinetobacter towneri.</title>
        <authorList>
            <person name="Barbosa B."/>
            <person name="Fernandez-Garcia L."/>
            <person name="Gato E."/>
            <person name="Leao R."/>
            <person name="Albano R."/>
            <person name="Fernandez B."/>
            <person name="Fernandez-Cuenca F."/>
            <person name="Marques E."/>
            <person name="Tomas M."/>
        </authorList>
    </citation>
    <scope>NUCLEOTIDE SEQUENCE [LARGE SCALE GENOMIC DNA]</scope>
    <source>
        <strain evidence="3 4">5-2Ac02</strain>
    </source>
</reference>
<keyword evidence="1" id="KW-1003">Cell membrane</keyword>
<protein>
    <recommendedName>
        <fullName evidence="1">Inner membrane protein</fullName>
    </recommendedName>
</protein>
<keyword evidence="2" id="KW-1133">Transmembrane helix</keyword>
<dbReference type="InterPro" id="IPR007401">
    <property type="entry name" value="DUF454"/>
</dbReference>
<feature type="transmembrane region" description="Helical" evidence="2">
    <location>
        <begin position="6"/>
        <end position="37"/>
    </location>
</feature>
<keyword evidence="2" id="KW-0812">Transmembrane</keyword>
<dbReference type="eggNOG" id="COG2832">
    <property type="taxonomic scope" value="Bacteria"/>
</dbReference>
<dbReference type="PANTHER" id="PTHR35813">
    <property type="entry name" value="INNER MEMBRANE PROTEIN YBAN"/>
    <property type="match status" value="1"/>
</dbReference>
<evidence type="ECO:0000313" key="3">
    <source>
        <dbReference type="EMBL" id="OFE44853.1"/>
    </source>
</evidence>
<keyword evidence="1 2" id="KW-0472">Membrane</keyword>
<dbReference type="Pfam" id="PF04304">
    <property type="entry name" value="DUF454"/>
    <property type="match status" value="1"/>
</dbReference>
<evidence type="ECO:0000256" key="2">
    <source>
        <dbReference type="SAM" id="Phobius"/>
    </source>
</evidence>
<dbReference type="PIRSF" id="PIRSF016789">
    <property type="entry name" value="DUF454"/>
    <property type="match status" value="1"/>
</dbReference>
<sequence>MQRLLWRGLVVIFVILGFIGALLPGMPTTVFLILAAWASSRGWPQMDNWLLNHPKYGSTLRDWRANGTVPRKAKWLATIMMSISAVLMLFTTAPVAVKVFTNTTMLVVCIWLWLRPEPQPLKKEEE</sequence>
<accession>A0A1E8E6F4</accession>
<evidence type="ECO:0000256" key="1">
    <source>
        <dbReference type="PIRNR" id="PIRNR016789"/>
    </source>
</evidence>
<dbReference type="STRING" id="202956.BJN41_01745"/>
<dbReference type="GO" id="GO:0005886">
    <property type="term" value="C:plasma membrane"/>
    <property type="evidence" value="ECO:0007669"/>
    <property type="project" value="UniProtKB-SubCell"/>
</dbReference>
<name>A0A1E8E6F4_9GAMM</name>
<gene>
    <name evidence="3" type="ORF">BJN41_01745</name>
</gene>
<dbReference type="AlphaFoldDB" id="A0A1E8E6F4"/>
<comment type="caution">
    <text evidence="3">The sequence shown here is derived from an EMBL/GenBank/DDBJ whole genome shotgun (WGS) entry which is preliminary data.</text>
</comment>
<feature type="transmembrane region" description="Helical" evidence="2">
    <location>
        <begin position="73"/>
        <end position="90"/>
    </location>
</feature>
<evidence type="ECO:0000313" key="4">
    <source>
        <dbReference type="Proteomes" id="UP000186931"/>
    </source>
</evidence>
<keyword evidence="1" id="KW-0997">Cell inner membrane</keyword>
<proteinExistence type="predicted"/>
<dbReference type="EMBL" id="MKQS01000001">
    <property type="protein sequence ID" value="OFE44853.1"/>
    <property type="molecule type" value="Genomic_DNA"/>
</dbReference>